<feature type="region of interest" description="Disordered" evidence="1">
    <location>
        <begin position="125"/>
        <end position="245"/>
    </location>
</feature>
<evidence type="ECO:0000313" key="2">
    <source>
        <dbReference type="EMBL" id="TBU30580.1"/>
    </source>
</evidence>
<protein>
    <submittedName>
        <fullName evidence="2">Uncharacterized protein</fullName>
    </submittedName>
</protein>
<evidence type="ECO:0000256" key="1">
    <source>
        <dbReference type="SAM" id="MobiDB-lite"/>
    </source>
</evidence>
<sequence length="245" mass="26227">MSETGRFPRPPASEGSRSPEAHPLVLESELAPAFSLSNSPNNLETRIGSKVNVTEALTGSVDCLRPQDPSDDRGNIAGPPSRFGLGLGPIQAAPDLEGDELLDLFSVLGLDEDQKWSSFKRADDSGVVFSSDPSEGDARWTSAKAGRVGRKRGDTIRASDYTKPSALVTSGSLDCASTSGSSGSRRLPTRRTRSGTVTQASSSSSSTRRKHEGWPTIRMRTNPEPLRADENEDDELLLKDGDVIE</sequence>
<reference evidence="2" key="1">
    <citation type="submission" date="2019-01" db="EMBL/GenBank/DDBJ databases">
        <title>Draft genome sequences of three monokaryotic isolates of the white-rot basidiomycete fungus Dichomitus squalens.</title>
        <authorList>
            <consortium name="DOE Joint Genome Institute"/>
            <person name="Lopez S.C."/>
            <person name="Andreopoulos B."/>
            <person name="Pangilinan J."/>
            <person name="Lipzen A."/>
            <person name="Riley R."/>
            <person name="Ahrendt S."/>
            <person name="Ng V."/>
            <person name="Barry K."/>
            <person name="Daum C."/>
            <person name="Grigoriev I.V."/>
            <person name="Hilden K.S."/>
            <person name="Makela M.R."/>
            <person name="de Vries R.P."/>
        </authorList>
    </citation>
    <scope>NUCLEOTIDE SEQUENCE [LARGE SCALE GENOMIC DNA]</scope>
    <source>
        <strain evidence="2">OM18370.1</strain>
    </source>
</reference>
<accession>A0A4Q9MRT0</accession>
<proteinExistence type="predicted"/>
<dbReference type="Proteomes" id="UP000292957">
    <property type="component" value="Unassembled WGS sequence"/>
</dbReference>
<feature type="region of interest" description="Disordered" evidence="1">
    <location>
        <begin position="61"/>
        <end position="88"/>
    </location>
</feature>
<organism evidence="2">
    <name type="scientific">Dichomitus squalens</name>
    <dbReference type="NCBI Taxonomy" id="114155"/>
    <lineage>
        <taxon>Eukaryota</taxon>
        <taxon>Fungi</taxon>
        <taxon>Dikarya</taxon>
        <taxon>Basidiomycota</taxon>
        <taxon>Agaricomycotina</taxon>
        <taxon>Agaricomycetes</taxon>
        <taxon>Polyporales</taxon>
        <taxon>Polyporaceae</taxon>
        <taxon>Dichomitus</taxon>
    </lineage>
</organism>
<dbReference type="EMBL" id="ML143405">
    <property type="protein sequence ID" value="TBU30580.1"/>
    <property type="molecule type" value="Genomic_DNA"/>
</dbReference>
<feature type="compositionally biased region" description="Basic and acidic residues" evidence="1">
    <location>
        <begin position="236"/>
        <end position="245"/>
    </location>
</feature>
<dbReference type="AlphaFoldDB" id="A0A4Q9MRT0"/>
<dbReference type="OrthoDB" id="3055857at2759"/>
<feature type="compositionally biased region" description="Polar residues" evidence="1">
    <location>
        <begin position="167"/>
        <end position="184"/>
    </location>
</feature>
<feature type="region of interest" description="Disordered" evidence="1">
    <location>
        <begin position="1"/>
        <end position="21"/>
    </location>
</feature>
<name>A0A4Q9MRT0_9APHY</name>
<gene>
    <name evidence="2" type="ORF">BD311DRAFT_658988</name>
</gene>